<dbReference type="EC" id="1.2.7.1" evidence="2"/>
<feature type="domain" description="4Fe-4S ferredoxin-type" evidence="5">
    <location>
        <begin position="235"/>
        <end position="264"/>
    </location>
</feature>
<dbReference type="InParanoid" id="A0A0F7IHD3"/>
<evidence type="ECO:0000256" key="3">
    <source>
        <dbReference type="ARBA" id="ARBA00023002"/>
    </source>
</evidence>
<evidence type="ECO:0000256" key="1">
    <source>
        <dbReference type="ARBA" id="ARBA00011595"/>
    </source>
</evidence>
<dbReference type="GO" id="GO:0051539">
    <property type="term" value="F:4 iron, 4 sulfur cluster binding"/>
    <property type="evidence" value="ECO:0007669"/>
    <property type="project" value="InterPro"/>
</dbReference>
<dbReference type="NCBIfam" id="TIGR02179">
    <property type="entry name" value="PorD_KorD"/>
    <property type="match status" value="1"/>
</dbReference>
<reference evidence="6 7" key="1">
    <citation type="submission" date="2015-04" db="EMBL/GenBank/DDBJ databases">
        <title>The complete genome sequence of the hyperthermophilic, obligate iron-reducing archaeon Geoglobus ahangari strain 234T.</title>
        <authorList>
            <person name="Manzella M.P."/>
            <person name="Holmes D.E."/>
            <person name="Rocheleau J.M."/>
            <person name="Chung A."/>
            <person name="Reguera G."/>
            <person name="Kashefi K."/>
        </authorList>
    </citation>
    <scope>NUCLEOTIDE SEQUENCE [LARGE SCALE GENOMIC DNA]</scope>
    <source>
        <strain evidence="6 7">234</strain>
    </source>
</reference>
<dbReference type="NCBIfam" id="TIGR02175">
    <property type="entry name" value="PorC_KorC"/>
    <property type="match status" value="1"/>
</dbReference>
<accession>A0A0F7IHD3</accession>
<dbReference type="InterPro" id="IPR017900">
    <property type="entry name" value="4Fe4S_Fe_S_CS"/>
</dbReference>
<dbReference type="Pfam" id="PF01558">
    <property type="entry name" value="POR"/>
    <property type="match status" value="1"/>
</dbReference>
<dbReference type="SUPFAM" id="SSF53323">
    <property type="entry name" value="Pyruvate-ferredoxin oxidoreductase, PFOR, domain III"/>
    <property type="match status" value="1"/>
</dbReference>
<evidence type="ECO:0000256" key="2">
    <source>
        <dbReference type="ARBA" id="ARBA00012822"/>
    </source>
</evidence>
<dbReference type="RefSeq" id="WP_052747729.1">
    <property type="nucleotide sequence ID" value="NZ_CP011267.1"/>
</dbReference>
<dbReference type="InterPro" id="IPR011898">
    <property type="entry name" value="PorD_KorD"/>
</dbReference>
<name>A0A0F7IHD3_9EURY</name>
<dbReference type="PATRIC" id="fig|113653.22.peg.570"/>
<dbReference type="Pfam" id="PF13237">
    <property type="entry name" value="Fer4_10"/>
    <property type="match status" value="1"/>
</dbReference>
<evidence type="ECO:0000313" key="7">
    <source>
        <dbReference type="Proteomes" id="UP000034723"/>
    </source>
</evidence>
<dbReference type="PANTHER" id="PTHR43366">
    <property type="entry name" value="PYRUVATE SYNTHASE SUBUNIT PORC"/>
    <property type="match status" value="1"/>
</dbReference>
<dbReference type="OrthoDB" id="372091at2157"/>
<organism evidence="6 7">
    <name type="scientific">Geoglobus ahangari</name>
    <dbReference type="NCBI Taxonomy" id="113653"/>
    <lineage>
        <taxon>Archaea</taxon>
        <taxon>Methanobacteriati</taxon>
        <taxon>Methanobacteriota</taxon>
        <taxon>Archaeoglobi</taxon>
        <taxon>Archaeoglobales</taxon>
        <taxon>Archaeoglobaceae</taxon>
        <taxon>Geoglobus</taxon>
    </lineage>
</organism>
<evidence type="ECO:0000256" key="4">
    <source>
        <dbReference type="ARBA" id="ARBA00049357"/>
    </source>
</evidence>
<comment type="catalytic activity">
    <reaction evidence="4">
        <text>2 oxidized [2Fe-2S]-[ferredoxin] + pyruvate + CoA = 2 reduced [2Fe-2S]-[ferredoxin] + acetyl-CoA + CO2 + H(+)</text>
        <dbReference type="Rhea" id="RHEA:12765"/>
        <dbReference type="Rhea" id="RHEA-COMP:10000"/>
        <dbReference type="Rhea" id="RHEA-COMP:10001"/>
        <dbReference type="ChEBI" id="CHEBI:15361"/>
        <dbReference type="ChEBI" id="CHEBI:15378"/>
        <dbReference type="ChEBI" id="CHEBI:16526"/>
        <dbReference type="ChEBI" id="CHEBI:33737"/>
        <dbReference type="ChEBI" id="CHEBI:33738"/>
        <dbReference type="ChEBI" id="CHEBI:57287"/>
        <dbReference type="ChEBI" id="CHEBI:57288"/>
        <dbReference type="EC" id="1.2.7.1"/>
    </reaction>
</comment>
<gene>
    <name evidence="6" type="ORF">GAH_00570</name>
</gene>
<dbReference type="PROSITE" id="PS51379">
    <property type="entry name" value="4FE4S_FER_2"/>
    <property type="match status" value="2"/>
</dbReference>
<keyword evidence="7" id="KW-1185">Reference proteome</keyword>
<dbReference type="STRING" id="113653.GAH_00570"/>
<comment type="subunit">
    <text evidence="1">Heterotetramer of one alpha, one beta, one delta and one gamma chain.</text>
</comment>
<dbReference type="InterPro" id="IPR051626">
    <property type="entry name" value="Oxidoreductase_gamma_subunit"/>
</dbReference>
<dbReference type="PANTHER" id="PTHR43366:SF1">
    <property type="entry name" value="PYRUVATE SYNTHASE SUBUNIT PORC"/>
    <property type="match status" value="1"/>
</dbReference>
<dbReference type="Gene3D" id="3.30.70.20">
    <property type="match status" value="1"/>
</dbReference>
<sequence length="296" mass="32513">MKAEEDEVVDGVRWEIRLHGRGGQGTVTASLLLAEAAFVHGYYAQSIPFFGAERRGAPVLAFTRISKREILERSQIYSPDCVIVLDPVLPEVVNIFSGVRSGGAVVVNTAKSPSSFTFPQERLTVGTVDAVEIAIQNDLVISGTPVVNAAMLGAFLKVFSRIPPEALESVIRKRFGDGWKANVRAMWDGYESVRVQEVRGSGRGEEAGRKEVKVRFPVSRPKRGVAGKTWVWRDFVPEIDYSKCTACLSCWLYCPESAIIRNGDGVAIDYEYCKGCLVCHSVCPRAAVRVSREVIA</sequence>
<dbReference type="GO" id="GO:0019164">
    <property type="term" value="F:pyruvate synthase activity"/>
    <property type="evidence" value="ECO:0007669"/>
    <property type="project" value="UniProtKB-EC"/>
</dbReference>
<dbReference type="PROSITE" id="PS00198">
    <property type="entry name" value="4FE4S_FER_1"/>
    <property type="match status" value="1"/>
</dbReference>
<dbReference type="InterPro" id="IPR019752">
    <property type="entry name" value="Pyrv/ketoisovalerate_OxRed_cat"/>
</dbReference>
<dbReference type="InterPro" id="IPR017896">
    <property type="entry name" value="4Fe4S_Fe-S-bd"/>
</dbReference>
<protein>
    <recommendedName>
        <fullName evidence="2">pyruvate synthase</fullName>
        <ecNumber evidence="2">1.2.7.1</ecNumber>
    </recommendedName>
</protein>
<dbReference type="SUPFAM" id="SSF54862">
    <property type="entry name" value="4Fe-4S ferredoxins"/>
    <property type="match status" value="1"/>
</dbReference>
<dbReference type="KEGG" id="gah:GAH_00570"/>
<dbReference type="HOGENOM" id="CLU_060916_0_0_2"/>
<proteinExistence type="predicted"/>
<dbReference type="EMBL" id="CP011267">
    <property type="protein sequence ID" value="AKG92087.1"/>
    <property type="molecule type" value="Genomic_DNA"/>
</dbReference>
<evidence type="ECO:0000259" key="5">
    <source>
        <dbReference type="PROSITE" id="PS51379"/>
    </source>
</evidence>
<evidence type="ECO:0000313" key="6">
    <source>
        <dbReference type="EMBL" id="AKG92087.1"/>
    </source>
</evidence>
<dbReference type="GeneID" id="24803151"/>
<keyword evidence="3 6" id="KW-0560">Oxidoreductase</keyword>
<dbReference type="InterPro" id="IPR002869">
    <property type="entry name" value="Pyrv_flavodox_OxRed_cen"/>
</dbReference>
<feature type="domain" description="4Fe-4S ferredoxin-type" evidence="5">
    <location>
        <begin position="266"/>
        <end position="293"/>
    </location>
</feature>
<dbReference type="InterPro" id="IPR011894">
    <property type="entry name" value="PorC_KorC"/>
</dbReference>
<keyword evidence="6" id="KW-0670">Pyruvate</keyword>
<dbReference type="Proteomes" id="UP000034723">
    <property type="component" value="Chromosome"/>
</dbReference>
<dbReference type="AlphaFoldDB" id="A0A0F7IHD3"/>
<dbReference type="Gene3D" id="3.40.920.10">
    <property type="entry name" value="Pyruvate-ferredoxin oxidoreductase, PFOR, domain III"/>
    <property type="match status" value="1"/>
</dbReference>